<comment type="caution">
    <text evidence="1">The sequence shown here is derived from an EMBL/GenBank/DDBJ whole genome shotgun (WGS) entry which is preliminary data.</text>
</comment>
<dbReference type="EMBL" id="JACXWD010000006">
    <property type="protein sequence ID" value="MBD3867079.1"/>
    <property type="molecule type" value="Genomic_DNA"/>
</dbReference>
<dbReference type="SUPFAM" id="SSF103007">
    <property type="entry name" value="Hypothetical protein TT1725"/>
    <property type="match status" value="1"/>
</dbReference>
<dbReference type="PANTHER" id="PTHR36441:SF1">
    <property type="entry name" value="DUF503 DOMAIN-CONTAINING PROTEIN"/>
    <property type="match status" value="1"/>
</dbReference>
<dbReference type="InterPro" id="IPR036746">
    <property type="entry name" value="TT1725-like_sf"/>
</dbReference>
<dbReference type="Proteomes" id="UP000648239">
    <property type="component" value="Unassembled WGS sequence"/>
</dbReference>
<proteinExistence type="predicted"/>
<accession>A0A8J7CDQ0</accession>
<dbReference type="Pfam" id="PF04456">
    <property type="entry name" value="DUF503"/>
    <property type="match status" value="1"/>
</dbReference>
<dbReference type="AlphaFoldDB" id="A0A8J7CDQ0"/>
<gene>
    <name evidence="1" type="ORF">IFK94_03055</name>
</gene>
<dbReference type="Gene3D" id="3.30.70.1120">
    <property type="entry name" value="TT1725-like"/>
    <property type="match status" value="1"/>
</dbReference>
<dbReference type="PANTHER" id="PTHR36441">
    <property type="entry name" value="HYPOTHETICAL CYTOSOLIC PROTEIN"/>
    <property type="match status" value="1"/>
</dbReference>
<dbReference type="InterPro" id="IPR007546">
    <property type="entry name" value="DUF503"/>
</dbReference>
<evidence type="ECO:0000313" key="1">
    <source>
        <dbReference type="EMBL" id="MBD3867079.1"/>
    </source>
</evidence>
<sequence length="109" mass="12355">MTIGIYTLELHLPGSRSLKDRRQVLRRVKDRLRARHNLSIAELDEFGDLLQRAGLMIVAVAARREQLEKLFETVFNEIRTMVPGEVMETGAEFMEGCDGGPAGWEGDIR</sequence>
<name>A0A8J7CDQ0_9BACT</name>
<organism evidence="1 2">
    <name type="scientific">Candidatus Polarisedimenticola svalbardensis</name>
    <dbReference type="NCBI Taxonomy" id="2886004"/>
    <lineage>
        <taxon>Bacteria</taxon>
        <taxon>Pseudomonadati</taxon>
        <taxon>Acidobacteriota</taxon>
        <taxon>Candidatus Polarisedimenticolia</taxon>
        <taxon>Candidatus Polarisedimenticolales</taxon>
        <taxon>Candidatus Polarisedimenticolaceae</taxon>
        <taxon>Candidatus Polarisedimenticola</taxon>
    </lineage>
</organism>
<reference evidence="1 2" key="1">
    <citation type="submission" date="2020-08" db="EMBL/GenBank/DDBJ databases">
        <title>Acidobacteriota in marine sediments use diverse sulfur dissimilation pathways.</title>
        <authorList>
            <person name="Wasmund K."/>
        </authorList>
    </citation>
    <scope>NUCLEOTIDE SEQUENCE [LARGE SCALE GENOMIC DNA]</scope>
    <source>
        <strain evidence="1">MAG AM4</strain>
    </source>
</reference>
<protein>
    <submittedName>
        <fullName evidence="1">DUF503 domain-containing protein</fullName>
    </submittedName>
</protein>
<evidence type="ECO:0000313" key="2">
    <source>
        <dbReference type="Proteomes" id="UP000648239"/>
    </source>
</evidence>